<reference evidence="2 3" key="1">
    <citation type="submission" date="2023-11" db="EMBL/GenBank/DDBJ databases">
        <authorList>
            <person name="Okamura Y."/>
        </authorList>
    </citation>
    <scope>NUCLEOTIDE SEQUENCE [LARGE SCALE GENOMIC DNA]</scope>
</reference>
<evidence type="ECO:0008006" key="4">
    <source>
        <dbReference type="Google" id="ProtNLM"/>
    </source>
</evidence>
<feature type="region of interest" description="Disordered" evidence="1">
    <location>
        <begin position="615"/>
        <end position="679"/>
    </location>
</feature>
<dbReference type="AlphaFoldDB" id="A0AAV1J5K1"/>
<proteinExistence type="predicted"/>
<name>A0AAV1J5K1_9NEOP</name>
<dbReference type="Proteomes" id="UP001497472">
    <property type="component" value="Unassembled WGS sequence"/>
</dbReference>
<sequence length="679" mass="77597">MKCPGCEGNHRLPECPEFLKMRVSDKWDAVKKAKVCFKCLSLKHRKENCRKPPCKTCKRWHHDLLHVFKEVEQSAESVNTIRNSRALLKMIQVEVCGPKGNKKVMALLDEGSTVTLLHEKIADAIGARGPQEELTVDTVGGGQLQHQKSMKIDLELRGIKQHSRGKLKEVRTVKELNLTPQHLDKRRLKRYKHLSKIIDDVYYEAEKPMLLIGQDNWEYIVSLQVRRGKRGQPVASRTRLGWVLHGNDSNHVSPGNYVNTCAHLNIVEELDKPVKEHFTIESLGKHPKRPSTDTEEQGTRTLQETNRFTGIKKKLQEDSQLKREYSTQIMNLLRCQYANEVLTVCTSPKKWYLPNPLKKKLRIVFDTAVKTTEWSFNDALLPGPNLLQSLFEILLRFREGPVAIIADIRGMILRVKIKEKDRDSARFLGTNNEKTLNLRWQTRGVASGMKTPTKKDVTRAVSTFGGDVTDGEKNTQEDFTRYKAQLENKSRLKTSGWLGAYHQHAPKGSFTHSRTPVRQPTPQWSIGERATQADKAEEEAQTYFVIGRSRGAALIGSFAEMKRVGKDSWKMVQLLAQHLWRRWLRKNMNKAPGDNLKVEGAVIIVDRILPQCKWPRGQRRIQNPTEEHESSTRQREARHQPSSRIVLLVPATESPPQKDGALPHEGENVGDLTTSRKNK</sequence>
<dbReference type="PANTHER" id="PTHR47331:SF1">
    <property type="entry name" value="GAG-LIKE PROTEIN"/>
    <property type="match status" value="1"/>
</dbReference>
<evidence type="ECO:0000256" key="1">
    <source>
        <dbReference type="SAM" id="MobiDB-lite"/>
    </source>
</evidence>
<gene>
    <name evidence="2" type="ORF">LNINA_LOCUS4456</name>
</gene>
<dbReference type="PANTHER" id="PTHR47331">
    <property type="entry name" value="PHD-TYPE DOMAIN-CONTAINING PROTEIN"/>
    <property type="match status" value="1"/>
</dbReference>
<organism evidence="2 3">
    <name type="scientific">Leptosia nina</name>
    <dbReference type="NCBI Taxonomy" id="320188"/>
    <lineage>
        <taxon>Eukaryota</taxon>
        <taxon>Metazoa</taxon>
        <taxon>Ecdysozoa</taxon>
        <taxon>Arthropoda</taxon>
        <taxon>Hexapoda</taxon>
        <taxon>Insecta</taxon>
        <taxon>Pterygota</taxon>
        <taxon>Neoptera</taxon>
        <taxon>Endopterygota</taxon>
        <taxon>Lepidoptera</taxon>
        <taxon>Glossata</taxon>
        <taxon>Ditrysia</taxon>
        <taxon>Papilionoidea</taxon>
        <taxon>Pieridae</taxon>
        <taxon>Pierinae</taxon>
        <taxon>Leptosia</taxon>
    </lineage>
</organism>
<accession>A0AAV1J5K1</accession>
<evidence type="ECO:0000313" key="2">
    <source>
        <dbReference type="EMBL" id="CAK1544735.1"/>
    </source>
</evidence>
<feature type="compositionally biased region" description="Basic and acidic residues" evidence="1">
    <location>
        <begin position="625"/>
        <end position="639"/>
    </location>
</feature>
<evidence type="ECO:0000313" key="3">
    <source>
        <dbReference type="Proteomes" id="UP001497472"/>
    </source>
</evidence>
<dbReference type="EMBL" id="CAVLEF010000006">
    <property type="protein sequence ID" value="CAK1544735.1"/>
    <property type="molecule type" value="Genomic_DNA"/>
</dbReference>
<protein>
    <recommendedName>
        <fullName evidence="4">Peptidase A2 domain-containing protein</fullName>
    </recommendedName>
</protein>
<keyword evidence="3" id="KW-1185">Reference proteome</keyword>
<comment type="caution">
    <text evidence="2">The sequence shown here is derived from an EMBL/GenBank/DDBJ whole genome shotgun (WGS) entry which is preliminary data.</text>
</comment>